<dbReference type="InterPro" id="IPR036097">
    <property type="entry name" value="HisK_dim/P_sf"/>
</dbReference>
<evidence type="ECO:0000256" key="3">
    <source>
        <dbReference type="ARBA" id="ARBA00012438"/>
    </source>
</evidence>
<dbReference type="GO" id="GO:0004721">
    <property type="term" value="F:phosphoprotein phosphatase activity"/>
    <property type="evidence" value="ECO:0007669"/>
    <property type="project" value="TreeGrafter"/>
</dbReference>
<dbReference type="PRINTS" id="PR00344">
    <property type="entry name" value="BCTRLSENSOR"/>
</dbReference>
<proteinExistence type="predicted"/>
<dbReference type="SUPFAM" id="SSF47384">
    <property type="entry name" value="Homodimeric domain of signal transducing histidine kinase"/>
    <property type="match status" value="1"/>
</dbReference>
<comment type="subcellular location">
    <subcellularLocation>
        <location evidence="2">Cell membrane</location>
    </subcellularLocation>
</comment>
<evidence type="ECO:0000256" key="7">
    <source>
        <dbReference type="ARBA" id="ARBA00022741"/>
    </source>
</evidence>
<keyword evidence="9" id="KW-0067">ATP-binding</keyword>
<evidence type="ECO:0000313" key="13">
    <source>
        <dbReference type="EMBL" id="OJI92044.1"/>
    </source>
</evidence>
<evidence type="ECO:0000256" key="6">
    <source>
        <dbReference type="ARBA" id="ARBA00022679"/>
    </source>
</evidence>
<evidence type="ECO:0000256" key="11">
    <source>
        <dbReference type="ARBA" id="ARBA00023136"/>
    </source>
</evidence>
<evidence type="ECO:0000313" key="14">
    <source>
        <dbReference type="Proteomes" id="UP000184514"/>
    </source>
</evidence>
<keyword evidence="10" id="KW-0902">Two-component regulatory system</keyword>
<evidence type="ECO:0000256" key="4">
    <source>
        <dbReference type="ARBA" id="ARBA00022475"/>
    </source>
</evidence>
<dbReference type="CDD" id="cd00082">
    <property type="entry name" value="HisKA"/>
    <property type="match status" value="1"/>
</dbReference>
<keyword evidence="7" id="KW-0547">Nucleotide-binding</keyword>
<evidence type="ECO:0000256" key="10">
    <source>
        <dbReference type="ARBA" id="ARBA00023012"/>
    </source>
</evidence>
<keyword evidence="6 13" id="KW-0808">Transferase</keyword>
<reference evidence="13 14" key="1">
    <citation type="submission" date="2016-10" db="EMBL/GenBank/DDBJ databases">
        <title>Genome sequence of Planktotalea frisia SH6-1.</title>
        <authorList>
            <person name="Poehlein A."/>
            <person name="Bakenhus I."/>
            <person name="Voget S."/>
            <person name="Brinkhoff T."/>
            <person name="Simon M."/>
        </authorList>
    </citation>
    <scope>NUCLEOTIDE SEQUENCE [LARGE SCALE GENOMIC DNA]</scope>
    <source>
        <strain evidence="13 14">SH6-1</strain>
    </source>
</reference>
<evidence type="ECO:0000256" key="2">
    <source>
        <dbReference type="ARBA" id="ARBA00004236"/>
    </source>
</evidence>
<gene>
    <name evidence="13" type="primary">phoR_3</name>
    <name evidence="13" type="ORF">PFRI_37240</name>
</gene>
<comment type="catalytic activity">
    <reaction evidence="1">
        <text>ATP + protein L-histidine = ADP + protein N-phospho-L-histidine.</text>
        <dbReference type="EC" id="2.7.13.3"/>
    </reaction>
</comment>
<evidence type="ECO:0000256" key="9">
    <source>
        <dbReference type="ARBA" id="ARBA00022840"/>
    </source>
</evidence>
<keyword evidence="14" id="KW-1185">Reference proteome</keyword>
<comment type="caution">
    <text evidence="13">The sequence shown here is derived from an EMBL/GenBank/DDBJ whole genome shotgun (WGS) entry which is preliminary data.</text>
</comment>
<feature type="domain" description="Histidine kinase" evidence="12">
    <location>
        <begin position="121"/>
        <end position="345"/>
    </location>
</feature>
<dbReference type="SMART" id="SM00388">
    <property type="entry name" value="HisKA"/>
    <property type="match status" value="1"/>
</dbReference>
<dbReference type="Proteomes" id="UP000184514">
    <property type="component" value="Unassembled WGS sequence"/>
</dbReference>
<dbReference type="Gene3D" id="3.30.565.10">
    <property type="entry name" value="Histidine kinase-like ATPase, C-terminal domain"/>
    <property type="match status" value="1"/>
</dbReference>
<keyword evidence="4" id="KW-1003">Cell membrane</keyword>
<dbReference type="InterPro" id="IPR036890">
    <property type="entry name" value="HATPase_C_sf"/>
</dbReference>
<dbReference type="GO" id="GO:0005524">
    <property type="term" value="F:ATP binding"/>
    <property type="evidence" value="ECO:0007669"/>
    <property type="project" value="UniProtKB-KW"/>
</dbReference>
<dbReference type="EC" id="2.7.13.3" evidence="3"/>
<organism evidence="13 14">
    <name type="scientific">Planktotalea frisia</name>
    <dbReference type="NCBI Taxonomy" id="696762"/>
    <lineage>
        <taxon>Bacteria</taxon>
        <taxon>Pseudomonadati</taxon>
        <taxon>Pseudomonadota</taxon>
        <taxon>Alphaproteobacteria</taxon>
        <taxon>Rhodobacterales</taxon>
        <taxon>Paracoccaceae</taxon>
        <taxon>Planktotalea</taxon>
    </lineage>
</organism>
<dbReference type="RefSeq" id="WP_072632210.1">
    <property type="nucleotide sequence ID" value="NZ_MLCB01000202.1"/>
</dbReference>
<dbReference type="AlphaFoldDB" id="A0A1L9NSE4"/>
<dbReference type="GO" id="GO:0016036">
    <property type="term" value="P:cellular response to phosphate starvation"/>
    <property type="evidence" value="ECO:0007669"/>
    <property type="project" value="TreeGrafter"/>
</dbReference>
<dbReference type="Pfam" id="PF00512">
    <property type="entry name" value="HisKA"/>
    <property type="match status" value="1"/>
</dbReference>
<dbReference type="SMART" id="SM00387">
    <property type="entry name" value="HATPase_c"/>
    <property type="match status" value="1"/>
</dbReference>
<keyword evidence="11" id="KW-0472">Membrane</keyword>
<evidence type="ECO:0000256" key="8">
    <source>
        <dbReference type="ARBA" id="ARBA00022777"/>
    </source>
</evidence>
<dbReference type="FunFam" id="3.30.565.10:FF:000006">
    <property type="entry name" value="Sensor histidine kinase WalK"/>
    <property type="match status" value="1"/>
</dbReference>
<dbReference type="Gene3D" id="1.10.287.130">
    <property type="match status" value="1"/>
</dbReference>
<keyword evidence="8" id="KW-0418">Kinase</keyword>
<dbReference type="FunFam" id="1.10.287.130:FF:000008">
    <property type="entry name" value="Two-component sensor histidine kinase"/>
    <property type="match status" value="1"/>
</dbReference>
<dbReference type="GO" id="GO:0000155">
    <property type="term" value="F:phosphorelay sensor kinase activity"/>
    <property type="evidence" value="ECO:0007669"/>
    <property type="project" value="InterPro"/>
</dbReference>
<dbReference type="InterPro" id="IPR003661">
    <property type="entry name" value="HisK_dim/P_dom"/>
</dbReference>
<dbReference type="SUPFAM" id="SSF55874">
    <property type="entry name" value="ATPase domain of HSP90 chaperone/DNA topoisomerase II/histidine kinase"/>
    <property type="match status" value="1"/>
</dbReference>
<dbReference type="GO" id="GO:0005886">
    <property type="term" value="C:plasma membrane"/>
    <property type="evidence" value="ECO:0007669"/>
    <property type="project" value="UniProtKB-SubCell"/>
</dbReference>
<dbReference type="InterPro" id="IPR004358">
    <property type="entry name" value="Sig_transdc_His_kin-like_C"/>
</dbReference>
<keyword evidence="5" id="KW-0597">Phosphoprotein</keyword>
<dbReference type="InterPro" id="IPR005467">
    <property type="entry name" value="His_kinase_dom"/>
</dbReference>
<protein>
    <recommendedName>
        <fullName evidence="3">histidine kinase</fullName>
        <ecNumber evidence="3">2.7.13.3</ecNumber>
    </recommendedName>
</protein>
<name>A0A1L9NSE4_9RHOB</name>
<dbReference type="InterPro" id="IPR003594">
    <property type="entry name" value="HATPase_dom"/>
</dbReference>
<dbReference type="PANTHER" id="PTHR45453">
    <property type="entry name" value="PHOSPHATE REGULON SENSOR PROTEIN PHOR"/>
    <property type="match status" value="1"/>
</dbReference>
<dbReference type="STRING" id="696762.PFRI_37240"/>
<sequence>MKQTAISAWVHALPLPALFISQNRMIVSYNKAAKSIFNEGLEGRNYTNTLRQPTAVDAIETSLIQKCEQNTRIQINTDSGDATFDVHVAHIAQDTPGVLVTMIDRSEGEKTTQVHRDFVANVSHELKTPLTAVAGFIETLQGPAKNDENAHERFLEMMAEETGRMNRLVSDLLSLSRVESQERQRPQQKIALDQLLSTTVTHVAPLAAKHRADIQLEMSAELPVVLGQGDQLRQVFSNLIDNAIRYGGQGVKITIEATVVAHDPRLRCRAIKIAVRDAGPGFDPIHIPRLTERFYRIDGHRSREKGGTGLGLAITKHIIARHQGRLEIKSVPAQGSEFTVIIPTA</sequence>
<dbReference type="PROSITE" id="PS50109">
    <property type="entry name" value="HIS_KIN"/>
    <property type="match status" value="1"/>
</dbReference>
<dbReference type="OrthoDB" id="9813151at2"/>
<accession>A0A1L9NSE4</accession>
<evidence type="ECO:0000259" key="12">
    <source>
        <dbReference type="PROSITE" id="PS50109"/>
    </source>
</evidence>
<evidence type="ECO:0000256" key="5">
    <source>
        <dbReference type="ARBA" id="ARBA00022553"/>
    </source>
</evidence>
<dbReference type="PANTHER" id="PTHR45453:SF1">
    <property type="entry name" value="PHOSPHATE REGULON SENSOR PROTEIN PHOR"/>
    <property type="match status" value="1"/>
</dbReference>
<dbReference type="InterPro" id="IPR050351">
    <property type="entry name" value="BphY/WalK/GraS-like"/>
</dbReference>
<dbReference type="Pfam" id="PF02518">
    <property type="entry name" value="HATPase_c"/>
    <property type="match status" value="1"/>
</dbReference>
<evidence type="ECO:0000256" key="1">
    <source>
        <dbReference type="ARBA" id="ARBA00000085"/>
    </source>
</evidence>
<dbReference type="EMBL" id="MLCB01000202">
    <property type="protein sequence ID" value="OJI92044.1"/>
    <property type="molecule type" value="Genomic_DNA"/>
</dbReference>